<dbReference type="Proteomes" id="UP000288361">
    <property type="component" value="Unassembled WGS sequence"/>
</dbReference>
<proteinExistence type="predicted"/>
<reference evidence="2 3" key="1">
    <citation type="journal article" date="2011" name="Front. Microbiol.">
        <title>Genomic signatures of strain selection and enhancement in Bacillus atrophaeus var. globigii, a historical biowarfare simulant.</title>
        <authorList>
            <person name="Gibbons H.S."/>
            <person name="Broomall S.M."/>
            <person name="McNew L.A."/>
            <person name="Daligault H."/>
            <person name="Chapman C."/>
            <person name="Bruce D."/>
            <person name="Karavis M."/>
            <person name="Krepps M."/>
            <person name="McGregor P.A."/>
            <person name="Hong C."/>
            <person name="Park K.H."/>
            <person name="Akmal A."/>
            <person name="Feldman A."/>
            <person name="Lin J.S."/>
            <person name="Chang W.E."/>
            <person name="Higgs B.W."/>
            <person name="Demirev P."/>
            <person name="Lindquist J."/>
            <person name="Liem A."/>
            <person name="Fochler E."/>
            <person name="Read T.D."/>
            <person name="Tapia R."/>
            <person name="Johnson S."/>
            <person name="Bishop-Lilly K.A."/>
            <person name="Detter C."/>
            <person name="Han C."/>
            <person name="Sozhamannan S."/>
            <person name="Rosenzweig C.N."/>
            <person name="Skowronski E.W."/>
        </authorList>
    </citation>
    <scope>NUCLEOTIDE SEQUENCE [LARGE SCALE GENOMIC DNA]</scope>
    <source>
        <strain evidence="2 3">TPS4-2</strain>
    </source>
</reference>
<sequence length="225" mass="25266">MRASQAKTFVADSTLVTSECRDRLKRVPASMRRRLSSYSKLIVTAIIELAERDEGIHNIPVVLATRHGDLHRTEKLLRTLVQGEVLSPTQFALSVNNAALGQYSMAVDNQQAMTTVSGGEKTYPLGWLEAIAQVSNEFERVLLVVADETPPEVYKKQHNSPIHAFAQAVLLDRENGREVILDQSRESAEYYDAYDVAEKLQHCLEQGKQRLVVNYGANSWSWHVS</sequence>
<comment type="caution">
    <text evidence="2">The sequence shown here is derived from an EMBL/GenBank/DDBJ whole genome shotgun (WGS) entry which is preliminary data.</text>
</comment>
<name>A0A432YRY5_9GAMM</name>
<dbReference type="InterPro" id="IPR014030">
    <property type="entry name" value="Ketoacyl_synth_N"/>
</dbReference>
<evidence type="ECO:0000259" key="1">
    <source>
        <dbReference type="Pfam" id="PF13723"/>
    </source>
</evidence>
<dbReference type="EMBL" id="PIQA01000004">
    <property type="protein sequence ID" value="RUO64461.1"/>
    <property type="molecule type" value="Genomic_DNA"/>
</dbReference>
<feature type="domain" description="Beta-ketoacyl synthase-like N-terminal" evidence="1">
    <location>
        <begin position="23"/>
        <end position="222"/>
    </location>
</feature>
<organism evidence="2 3">
    <name type="scientific">Idiomarina piscisalsi</name>
    <dbReference type="NCBI Taxonomy" id="1096243"/>
    <lineage>
        <taxon>Bacteria</taxon>
        <taxon>Pseudomonadati</taxon>
        <taxon>Pseudomonadota</taxon>
        <taxon>Gammaproteobacteria</taxon>
        <taxon>Alteromonadales</taxon>
        <taxon>Idiomarinaceae</taxon>
        <taxon>Idiomarina</taxon>
    </lineage>
</organism>
<protein>
    <submittedName>
        <fullName evidence="2">Beta-ketoacyl synthase</fullName>
    </submittedName>
</protein>
<accession>A0A432YRY5</accession>
<evidence type="ECO:0000313" key="3">
    <source>
        <dbReference type="Proteomes" id="UP000288361"/>
    </source>
</evidence>
<dbReference type="RefSeq" id="WP_126752147.1">
    <property type="nucleotide sequence ID" value="NZ_JBHUMT010000001.1"/>
</dbReference>
<dbReference type="AlphaFoldDB" id="A0A432YRY5"/>
<dbReference type="Pfam" id="PF13723">
    <property type="entry name" value="Ketoacyl-synt_2"/>
    <property type="match status" value="1"/>
</dbReference>
<gene>
    <name evidence="2" type="ORF">CWI73_07140</name>
</gene>
<evidence type="ECO:0000313" key="2">
    <source>
        <dbReference type="EMBL" id="RUO64461.1"/>
    </source>
</evidence>